<protein>
    <submittedName>
        <fullName evidence="3">Uncharacterized protein</fullName>
    </submittedName>
</protein>
<evidence type="ECO:0000256" key="1">
    <source>
        <dbReference type="SAM" id="MobiDB-lite"/>
    </source>
</evidence>
<feature type="transmembrane region" description="Helical" evidence="2">
    <location>
        <begin position="156"/>
        <end position="174"/>
    </location>
</feature>
<feature type="transmembrane region" description="Helical" evidence="2">
    <location>
        <begin position="281"/>
        <end position="304"/>
    </location>
</feature>
<gene>
    <name evidence="3" type="ORF">SNAT2548_LOCUS24115</name>
</gene>
<keyword evidence="2" id="KW-0472">Membrane</keyword>
<organism evidence="3 4">
    <name type="scientific">Symbiodinium natans</name>
    <dbReference type="NCBI Taxonomy" id="878477"/>
    <lineage>
        <taxon>Eukaryota</taxon>
        <taxon>Sar</taxon>
        <taxon>Alveolata</taxon>
        <taxon>Dinophyceae</taxon>
        <taxon>Suessiales</taxon>
        <taxon>Symbiodiniaceae</taxon>
        <taxon>Symbiodinium</taxon>
    </lineage>
</organism>
<feature type="transmembrane region" description="Helical" evidence="2">
    <location>
        <begin position="488"/>
        <end position="508"/>
    </location>
</feature>
<feature type="region of interest" description="Disordered" evidence="1">
    <location>
        <begin position="1"/>
        <end position="37"/>
    </location>
</feature>
<reference evidence="3" key="1">
    <citation type="submission" date="2021-02" db="EMBL/GenBank/DDBJ databases">
        <authorList>
            <person name="Dougan E. K."/>
            <person name="Rhodes N."/>
            <person name="Thang M."/>
            <person name="Chan C."/>
        </authorList>
    </citation>
    <scope>NUCLEOTIDE SEQUENCE</scope>
</reference>
<feature type="transmembrane region" description="Helical" evidence="2">
    <location>
        <begin position="113"/>
        <end position="136"/>
    </location>
</feature>
<name>A0A812RI94_9DINO</name>
<comment type="caution">
    <text evidence="3">The sequence shown here is derived from an EMBL/GenBank/DDBJ whole genome shotgun (WGS) entry which is preliminary data.</text>
</comment>
<keyword evidence="2" id="KW-0812">Transmembrane</keyword>
<keyword evidence="4" id="KW-1185">Reference proteome</keyword>
<feature type="transmembrane region" description="Helical" evidence="2">
    <location>
        <begin position="258"/>
        <end position="275"/>
    </location>
</feature>
<dbReference type="EMBL" id="CAJNDS010002346">
    <property type="protein sequence ID" value="CAE7443316.1"/>
    <property type="molecule type" value="Genomic_DNA"/>
</dbReference>
<feature type="transmembrane region" description="Helical" evidence="2">
    <location>
        <begin position="420"/>
        <end position="438"/>
    </location>
</feature>
<sequence>MDVDAAVPEERVAVVSSDSSGDEGSGSYPGSCAEGEPPSARVLELASRRISVMRPVSPDVLRATSAGRALRFLARALSQPKGRHHLSFQTERIQCFWSHSWHGSTWKKRLTLIFIYLAPWAAVASTGAAALTAFFFSLKVLLPGFRQRETFLYPKSFWGTGVGALTYLLVLLLARPRTSVFLDAICIHQDDEDMKGKALLSLGAFLKNSESMLVLWDTSWSHRLWCVFELAAYLRSCEQEGKKPNIVIRPTGIGPSNFLQTLALLIVFLAAGLVPDRQKEFLWTMQALFAFLGFYVTATTYRHIFGSLEQVRRELKGFRLEDAKCHCCTKGHASPEELCDRKVMERCIVIWFGSVETFEERVRSDVLACLSKQLDTQLFSYRQCVQGMVPVIWTFMDTGSAQMHFNDHWKNLLAELIRGLAWWLGVVPSAYLIGLRVAYCLRRKRSCWLCEEAMNATVVLSIVAAVVVAVQVEFLFMQLPIKFHHDGLTIELALFCCLMVPVALVLFGCVGTHPHTACE</sequence>
<evidence type="ECO:0000313" key="3">
    <source>
        <dbReference type="EMBL" id="CAE7443316.1"/>
    </source>
</evidence>
<keyword evidence="2" id="KW-1133">Transmembrane helix</keyword>
<dbReference type="AlphaFoldDB" id="A0A812RI94"/>
<evidence type="ECO:0000256" key="2">
    <source>
        <dbReference type="SAM" id="Phobius"/>
    </source>
</evidence>
<feature type="transmembrane region" description="Helical" evidence="2">
    <location>
        <begin position="458"/>
        <end position="476"/>
    </location>
</feature>
<proteinExistence type="predicted"/>
<evidence type="ECO:0000313" key="4">
    <source>
        <dbReference type="Proteomes" id="UP000604046"/>
    </source>
</evidence>
<dbReference type="Proteomes" id="UP000604046">
    <property type="component" value="Unassembled WGS sequence"/>
</dbReference>
<accession>A0A812RI94</accession>